<keyword evidence="2" id="KW-1185">Reference proteome</keyword>
<reference evidence="1" key="1">
    <citation type="submission" date="2022-07" db="EMBL/GenBank/DDBJ databases">
        <title>Phylogenomic reconstructions and comparative analyses of Kickxellomycotina fungi.</title>
        <authorList>
            <person name="Reynolds N.K."/>
            <person name="Stajich J.E."/>
            <person name="Barry K."/>
            <person name="Grigoriev I.V."/>
            <person name="Crous P."/>
            <person name="Smith M.E."/>
        </authorList>
    </citation>
    <scope>NUCLEOTIDE SEQUENCE</scope>
    <source>
        <strain evidence="1">CBS 190363</strain>
    </source>
</reference>
<name>A0ACC1M6C5_9FUNG</name>
<proteinExistence type="predicted"/>
<gene>
    <name evidence="1" type="ORF">IWW38_001679</name>
</gene>
<dbReference type="Proteomes" id="UP001139981">
    <property type="component" value="Unassembled WGS sequence"/>
</dbReference>
<organism evidence="1 2">
    <name type="scientific">Coemansia aciculifera</name>
    <dbReference type="NCBI Taxonomy" id="417176"/>
    <lineage>
        <taxon>Eukaryota</taxon>
        <taxon>Fungi</taxon>
        <taxon>Fungi incertae sedis</taxon>
        <taxon>Zoopagomycota</taxon>
        <taxon>Kickxellomycotina</taxon>
        <taxon>Kickxellomycetes</taxon>
        <taxon>Kickxellales</taxon>
        <taxon>Kickxellaceae</taxon>
        <taxon>Coemansia</taxon>
    </lineage>
</organism>
<accession>A0ACC1M6C5</accession>
<evidence type="ECO:0000313" key="2">
    <source>
        <dbReference type="Proteomes" id="UP001139981"/>
    </source>
</evidence>
<sequence>MLSTCSAQTVSIDCAKLLVEVSDINPNIQDKLEGDTPLHKALIHCEETEDALVLAQLLLKAGSDPRILNKKGQRALMLVEPEEEDIRRLLLQATLAFESLRNKSKESDVKKNEKESDTGTCSSSD</sequence>
<dbReference type="EMBL" id="JANBVB010000110">
    <property type="protein sequence ID" value="KAJ2897559.1"/>
    <property type="molecule type" value="Genomic_DNA"/>
</dbReference>
<protein>
    <submittedName>
        <fullName evidence="1">Uncharacterized protein</fullName>
    </submittedName>
</protein>
<evidence type="ECO:0000313" key="1">
    <source>
        <dbReference type="EMBL" id="KAJ2897559.1"/>
    </source>
</evidence>
<comment type="caution">
    <text evidence="1">The sequence shown here is derived from an EMBL/GenBank/DDBJ whole genome shotgun (WGS) entry which is preliminary data.</text>
</comment>